<sequence>MKVYLIRHSEPDYSQVRAAGYAGFGVDLAGLTPHDVQISQECAKNAIFREVQVLVSSPYTRALQTAAEIVRRNNIPLHVELGLHEWRPDKTGICQHTRADADAAFKEYHDHHGLHASDDHWDYETSTEVKDRMSAALAKYSRYDCIACVTHGEAMRQFGDWQRIDYCAIKEIEFF</sequence>
<dbReference type="EMBL" id="AZEC01000008">
    <property type="protein sequence ID" value="KRL12420.1"/>
    <property type="molecule type" value="Genomic_DNA"/>
</dbReference>
<reference evidence="1 2" key="1">
    <citation type="journal article" date="2015" name="Genome Announc.">
        <title>Expanding the biotechnology potential of lactobacilli through comparative genomics of 213 strains and associated genera.</title>
        <authorList>
            <person name="Sun Z."/>
            <person name="Harris H.M."/>
            <person name="McCann A."/>
            <person name="Guo C."/>
            <person name="Argimon S."/>
            <person name="Zhang W."/>
            <person name="Yang X."/>
            <person name="Jeffery I.B."/>
            <person name="Cooney J.C."/>
            <person name="Kagawa T.F."/>
            <person name="Liu W."/>
            <person name="Song Y."/>
            <person name="Salvetti E."/>
            <person name="Wrobel A."/>
            <person name="Rasinkangas P."/>
            <person name="Parkhill J."/>
            <person name="Rea M.C."/>
            <person name="O'Sullivan O."/>
            <person name="Ritari J."/>
            <person name="Douillard F.P."/>
            <person name="Paul Ross R."/>
            <person name="Yang R."/>
            <person name="Briner A.E."/>
            <person name="Felis G.E."/>
            <person name="de Vos W.M."/>
            <person name="Barrangou R."/>
            <person name="Klaenhammer T.R."/>
            <person name="Caufield P.W."/>
            <person name="Cui Y."/>
            <person name="Zhang H."/>
            <person name="O'Toole P.W."/>
        </authorList>
    </citation>
    <scope>NUCLEOTIDE SEQUENCE [LARGE SCALE GENOMIC DNA]</scope>
    <source>
        <strain evidence="1 2">DSM 12744</strain>
    </source>
</reference>
<dbReference type="STRING" id="1423792.FD09_GL003003"/>
<dbReference type="Pfam" id="PF00300">
    <property type="entry name" value="His_Phos_1"/>
    <property type="match status" value="1"/>
</dbReference>
<dbReference type="Gene3D" id="3.40.50.1240">
    <property type="entry name" value="Phosphoglycerate mutase-like"/>
    <property type="match status" value="1"/>
</dbReference>
<dbReference type="GO" id="GO:0016791">
    <property type="term" value="F:phosphatase activity"/>
    <property type="evidence" value="ECO:0007669"/>
    <property type="project" value="TreeGrafter"/>
</dbReference>
<dbReference type="CDD" id="cd07067">
    <property type="entry name" value="HP_PGM_like"/>
    <property type="match status" value="1"/>
</dbReference>
<gene>
    <name evidence="1" type="ORF">FD09_GL003003</name>
</gene>
<dbReference type="SMART" id="SM00855">
    <property type="entry name" value="PGAM"/>
    <property type="match status" value="1"/>
</dbReference>
<dbReference type="PATRIC" id="fig|1423792.3.peg.3085"/>
<dbReference type="Proteomes" id="UP000051330">
    <property type="component" value="Unassembled WGS sequence"/>
</dbReference>
<dbReference type="InterPro" id="IPR029033">
    <property type="entry name" value="His_PPase_superfam"/>
</dbReference>
<comment type="caution">
    <text evidence="1">The sequence shown here is derived from an EMBL/GenBank/DDBJ whole genome shotgun (WGS) entry which is preliminary data.</text>
</comment>
<dbReference type="PANTHER" id="PTHR48100">
    <property type="entry name" value="BROAD-SPECIFICITY PHOSPHATASE YOR283W-RELATED"/>
    <property type="match status" value="1"/>
</dbReference>
<dbReference type="SUPFAM" id="SSF53254">
    <property type="entry name" value="Phosphoglycerate mutase-like"/>
    <property type="match status" value="1"/>
</dbReference>
<protein>
    <recommendedName>
        <fullName evidence="3">Phosphoglycerate mutase family protein</fullName>
    </recommendedName>
</protein>
<name>A0A0R1N255_9LACO</name>
<evidence type="ECO:0000313" key="1">
    <source>
        <dbReference type="EMBL" id="KRL12420.1"/>
    </source>
</evidence>
<evidence type="ECO:0000313" key="2">
    <source>
        <dbReference type="Proteomes" id="UP000051330"/>
    </source>
</evidence>
<keyword evidence="2" id="KW-1185">Reference proteome</keyword>
<accession>A0A0R1N255</accession>
<dbReference type="RefSeq" id="WP_057820820.1">
    <property type="nucleotide sequence ID" value="NZ_AZEC01000008.1"/>
</dbReference>
<organism evidence="1 2">
    <name type="scientific">Schleiferilactobacillus perolens DSM 12744</name>
    <dbReference type="NCBI Taxonomy" id="1423792"/>
    <lineage>
        <taxon>Bacteria</taxon>
        <taxon>Bacillati</taxon>
        <taxon>Bacillota</taxon>
        <taxon>Bacilli</taxon>
        <taxon>Lactobacillales</taxon>
        <taxon>Lactobacillaceae</taxon>
        <taxon>Schleiferilactobacillus</taxon>
    </lineage>
</organism>
<dbReference type="InterPro" id="IPR013078">
    <property type="entry name" value="His_Pase_superF_clade-1"/>
</dbReference>
<dbReference type="GO" id="GO:0005737">
    <property type="term" value="C:cytoplasm"/>
    <property type="evidence" value="ECO:0007669"/>
    <property type="project" value="TreeGrafter"/>
</dbReference>
<proteinExistence type="predicted"/>
<dbReference type="AlphaFoldDB" id="A0A0R1N255"/>
<evidence type="ECO:0008006" key="3">
    <source>
        <dbReference type="Google" id="ProtNLM"/>
    </source>
</evidence>
<dbReference type="OrthoDB" id="9782128at2"/>
<dbReference type="InterPro" id="IPR050275">
    <property type="entry name" value="PGM_Phosphatase"/>
</dbReference>
<dbReference type="PANTHER" id="PTHR48100:SF59">
    <property type="entry name" value="ADENOSYLCOBALAMIN_ALPHA-RIBAZOLE PHOSPHATASE"/>
    <property type="match status" value="1"/>
</dbReference>